<protein>
    <submittedName>
        <fullName evidence="2">Uncharacterized protein MANES_12G103100</fullName>
    </submittedName>
</protein>
<reference evidence="2" key="1">
    <citation type="submission" date="2018-02" db="EMBL/GenBank/DDBJ databases">
        <title>Rhizophora mucronata_Transcriptome.</title>
        <authorList>
            <person name="Meera S.P."/>
            <person name="Sreeshan A."/>
            <person name="Augustine A."/>
        </authorList>
    </citation>
    <scope>NUCLEOTIDE SEQUENCE</scope>
    <source>
        <tissue evidence="2">Leaf</tissue>
    </source>
</reference>
<feature type="region of interest" description="Disordered" evidence="1">
    <location>
        <begin position="1"/>
        <end position="21"/>
    </location>
</feature>
<organism evidence="2">
    <name type="scientific">Rhizophora mucronata</name>
    <name type="common">Asiatic mangrove</name>
    <dbReference type="NCBI Taxonomy" id="61149"/>
    <lineage>
        <taxon>Eukaryota</taxon>
        <taxon>Viridiplantae</taxon>
        <taxon>Streptophyta</taxon>
        <taxon>Embryophyta</taxon>
        <taxon>Tracheophyta</taxon>
        <taxon>Spermatophyta</taxon>
        <taxon>Magnoliopsida</taxon>
        <taxon>eudicotyledons</taxon>
        <taxon>Gunneridae</taxon>
        <taxon>Pentapetalae</taxon>
        <taxon>rosids</taxon>
        <taxon>fabids</taxon>
        <taxon>Malpighiales</taxon>
        <taxon>Rhizophoraceae</taxon>
        <taxon>Rhizophora</taxon>
    </lineage>
</organism>
<feature type="compositionally biased region" description="Basic and acidic residues" evidence="1">
    <location>
        <begin position="1"/>
        <end position="12"/>
    </location>
</feature>
<dbReference type="EMBL" id="GGEC01016583">
    <property type="protein sequence ID" value="MBW97066.1"/>
    <property type="molecule type" value="Transcribed_RNA"/>
</dbReference>
<name>A0A2P2JUB5_RHIMU</name>
<sequence length="35" mass="4307">MEKETEKEKENCTRNNKRRARERKIRGLEVELMNS</sequence>
<accession>A0A2P2JUB5</accession>
<evidence type="ECO:0000313" key="2">
    <source>
        <dbReference type="EMBL" id="MBW97066.1"/>
    </source>
</evidence>
<proteinExistence type="predicted"/>
<dbReference type="AlphaFoldDB" id="A0A2P2JUB5"/>
<evidence type="ECO:0000256" key="1">
    <source>
        <dbReference type="SAM" id="MobiDB-lite"/>
    </source>
</evidence>